<keyword evidence="8" id="KW-1185">Reference proteome</keyword>
<dbReference type="SUPFAM" id="SSF56801">
    <property type="entry name" value="Acetyl-CoA synthetase-like"/>
    <property type="match status" value="1"/>
</dbReference>
<evidence type="ECO:0000313" key="8">
    <source>
        <dbReference type="Proteomes" id="UP000256899"/>
    </source>
</evidence>
<dbReference type="FunFam" id="3.30.300.30:FF:000008">
    <property type="entry name" value="2,3-dihydroxybenzoate-AMP ligase"/>
    <property type="match status" value="1"/>
</dbReference>
<protein>
    <submittedName>
        <fullName evidence="7">Acyl-CoA synthetase</fullName>
    </submittedName>
</protein>
<dbReference type="InterPro" id="IPR045851">
    <property type="entry name" value="AMP-bd_C_sf"/>
</dbReference>
<gene>
    <name evidence="7" type="ORF">DXX94_11195</name>
</gene>
<feature type="domain" description="AMP-dependent synthetase/ligase" evidence="5">
    <location>
        <begin position="24"/>
        <end position="402"/>
    </location>
</feature>
<dbReference type="RefSeq" id="WP_116015916.1">
    <property type="nucleotide sequence ID" value="NZ_QUOT01000001.1"/>
</dbReference>
<keyword evidence="2" id="KW-0436">Ligase</keyword>
<comment type="caution">
    <text evidence="7">The sequence shown here is derived from an EMBL/GenBank/DDBJ whole genome shotgun (WGS) entry which is preliminary data.</text>
</comment>
<keyword evidence="3" id="KW-0276">Fatty acid metabolism</keyword>
<keyword evidence="4" id="KW-0443">Lipid metabolism</keyword>
<evidence type="ECO:0000256" key="4">
    <source>
        <dbReference type="ARBA" id="ARBA00023098"/>
    </source>
</evidence>
<dbReference type="Gene3D" id="3.30.300.30">
    <property type="match status" value="1"/>
</dbReference>
<dbReference type="InterPro" id="IPR000873">
    <property type="entry name" value="AMP-dep_synth/lig_dom"/>
</dbReference>
<feature type="domain" description="AMP-binding enzyme C-terminal" evidence="6">
    <location>
        <begin position="452"/>
        <end position="526"/>
    </location>
</feature>
<evidence type="ECO:0000256" key="3">
    <source>
        <dbReference type="ARBA" id="ARBA00022832"/>
    </source>
</evidence>
<dbReference type="AlphaFoldDB" id="A0A3E0U2M2"/>
<dbReference type="InterPro" id="IPR042099">
    <property type="entry name" value="ANL_N_sf"/>
</dbReference>
<dbReference type="GO" id="GO:0006631">
    <property type="term" value="P:fatty acid metabolic process"/>
    <property type="evidence" value="ECO:0007669"/>
    <property type="project" value="UniProtKB-KW"/>
</dbReference>
<evidence type="ECO:0000256" key="1">
    <source>
        <dbReference type="ARBA" id="ARBA00006432"/>
    </source>
</evidence>
<dbReference type="NCBIfam" id="NF006020">
    <property type="entry name" value="PRK08162.1"/>
    <property type="match status" value="1"/>
</dbReference>
<dbReference type="CDD" id="cd12118">
    <property type="entry name" value="ttLC_FACS_AEE21_like"/>
    <property type="match status" value="1"/>
</dbReference>
<dbReference type="PANTHER" id="PTHR43859">
    <property type="entry name" value="ACYL-ACTIVATING ENZYME"/>
    <property type="match status" value="1"/>
</dbReference>
<dbReference type="PROSITE" id="PS00455">
    <property type="entry name" value="AMP_BINDING"/>
    <property type="match status" value="1"/>
</dbReference>
<accession>A0A3E0U2M2</accession>
<dbReference type="Pfam" id="PF00501">
    <property type="entry name" value="AMP-binding"/>
    <property type="match status" value="1"/>
</dbReference>
<sequence>MNIYNHGLEQVQANSLPLTPITFLQRTADVHPTRTAIIHGSEQFTYAEYLSNVNRLASALVKRGVKTGDTVSVIAANIPAFLDAHYGVPMTGAVLNAINIRLDPEAIAFILDHGECDVLLTDTAFAPVVKKALAICSRQPLIIDIDDRQGPGGERLGQLEYQELLAEGDPDFNDSLITDEWQALTLNYTSGTTGNPKGVVYSHRGAYLNALGHTLVWPLGEQPVYLWTLPMFHCNGWCFPWTIVAVGGVQVCLRSVAVDQVADSIINNQVTHFCGAPIVLNMIMNAEPDKLAQLPRNIKVMTAGAPPPAAVIKGVEELGFEVTQSYGLTEVYGPCVVSEWKSEWDALDCDQRAALKARQGVRYQTQEQVDVLDPETKVPVPADAETIGEIVFRGNTTMKGYLKNETATADAFANGWFHSGDLAVKHPDGYIEIRDRAKDIIISGGENISSVEVEGVLYQHPDILEAAVVAKADEKWGETPCAFVTLKDGATISEHEVIEYCRSHLAHFKCPRTVVFSELPKTSTGKIQKFVLRQKVKALFEEAKFSMQG</sequence>
<dbReference type="Gene3D" id="3.40.50.12780">
    <property type="entry name" value="N-terminal domain of ligase-like"/>
    <property type="match status" value="1"/>
</dbReference>
<dbReference type="Proteomes" id="UP000256899">
    <property type="component" value="Unassembled WGS sequence"/>
</dbReference>
<dbReference type="Pfam" id="PF13193">
    <property type="entry name" value="AMP-binding_C"/>
    <property type="match status" value="1"/>
</dbReference>
<dbReference type="InterPro" id="IPR025110">
    <property type="entry name" value="AMP-bd_C"/>
</dbReference>
<comment type="similarity">
    <text evidence="1">Belongs to the ATP-dependent AMP-binding enzyme family.</text>
</comment>
<evidence type="ECO:0000259" key="5">
    <source>
        <dbReference type="Pfam" id="PF00501"/>
    </source>
</evidence>
<evidence type="ECO:0000313" key="7">
    <source>
        <dbReference type="EMBL" id="REL31231.1"/>
    </source>
</evidence>
<dbReference type="GO" id="GO:0016874">
    <property type="term" value="F:ligase activity"/>
    <property type="evidence" value="ECO:0007669"/>
    <property type="project" value="UniProtKB-KW"/>
</dbReference>
<dbReference type="EMBL" id="QUOT01000001">
    <property type="protein sequence ID" value="REL31231.1"/>
    <property type="molecule type" value="Genomic_DNA"/>
</dbReference>
<name>A0A3E0U2M2_9GAMM</name>
<dbReference type="InterPro" id="IPR020845">
    <property type="entry name" value="AMP-binding_CS"/>
</dbReference>
<organism evidence="7 8">
    <name type="scientific">Thalassotalea euphylliae</name>
    <dbReference type="NCBI Taxonomy" id="1655234"/>
    <lineage>
        <taxon>Bacteria</taxon>
        <taxon>Pseudomonadati</taxon>
        <taxon>Pseudomonadota</taxon>
        <taxon>Gammaproteobacteria</taxon>
        <taxon>Alteromonadales</taxon>
        <taxon>Colwelliaceae</taxon>
        <taxon>Thalassotalea</taxon>
    </lineage>
</organism>
<evidence type="ECO:0000259" key="6">
    <source>
        <dbReference type="Pfam" id="PF13193"/>
    </source>
</evidence>
<reference evidence="8" key="1">
    <citation type="submission" date="2018-08" db="EMBL/GenBank/DDBJ databases">
        <title>Thalassotalea euphylliae genome.</title>
        <authorList>
            <person name="Summers S."/>
            <person name="Rice S.A."/>
            <person name="Freckelton M.L."/>
            <person name="Nedved B.T."/>
            <person name="Hadfield M.G."/>
        </authorList>
    </citation>
    <scope>NUCLEOTIDE SEQUENCE [LARGE SCALE GENOMIC DNA]</scope>
    <source>
        <strain evidence="8">H3</strain>
    </source>
</reference>
<dbReference type="PANTHER" id="PTHR43859:SF4">
    <property type="entry name" value="BUTANOATE--COA LIGASE AAE1-RELATED"/>
    <property type="match status" value="1"/>
</dbReference>
<evidence type="ECO:0000256" key="2">
    <source>
        <dbReference type="ARBA" id="ARBA00022598"/>
    </source>
</evidence>
<proteinExistence type="inferred from homology"/>